<name>A0A183BNS8_GLOPA</name>
<dbReference type="WBParaSite" id="GPLIN_000226400">
    <property type="protein sequence ID" value="GPLIN_000226400"/>
    <property type="gene ID" value="GPLIN_000226400"/>
</dbReference>
<proteinExistence type="predicted"/>
<evidence type="ECO:0000256" key="1">
    <source>
        <dbReference type="SAM" id="SignalP"/>
    </source>
</evidence>
<dbReference type="AlphaFoldDB" id="A0A183BNS8"/>
<reference evidence="2" key="2">
    <citation type="submission" date="2014-05" db="EMBL/GenBank/DDBJ databases">
        <title>The genome and life-stage specific transcriptomes of Globodera pallida elucidate key aspects of plant parasitism by a cyst nematode.</title>
        <authorList>
            <person name="Cotton J.A."/>
            <person name="Lilley C.J."/>
            <person name="Jones L.M."/>
            <person name="Kikuchi T."/>
            <person name="Reid A.J."/>
            <person name="Thorpe P."/>
            <person name="Tsai I.J."/>
            <person name="Beasley H."/>
            <person name="Blok V."/>
            <person name="Cock P.J.A."/>
            <person name="Van den Akker S.E."/>
            <person name="Holroyd N."/>
            <person name="Hunt M."/>
            <person name="Mantelin S."/>
            <person name="Naghra H."/>
            <person name="Pain A."/>
            <person name="Palomares-Rius J.E."/>
            <person name="Zarowiecki M."/>
            <person name="Berriman M."/>
            <person name="Jones J.T."/>
            <person name="Urwin P.E."/>
        </authorList>
    </citation>
    <scope>NUCLEOTIDE SEQUENCE [LARGE SCALE GENOMIC DNA]</scope>
    <source>
        <strain evidence="2">Lindley</strain>
    </source>
</reference>
<sequence>MQRCLARHFDVAWLLAIANSQHIIAINALYISDPACSWQCMDTRLLGKGIQMPAAHDLYEWLHVLRPDGRPKKFHFSTVFFRLVEASTAGRFIIYTPVPRRFQQRFNEENALTQERLALASRNGSALFHPTRSTNALMLRCPLDFDGHT</sequence>
<dbReference type="Proteomes" id="UP000050741">
    <property type="component" value="Unassembled WGS sequence"/>
</dbReference>
<feature type="chain" id="PRO_5008146444" evidence="1">
    <location>
        <begin position="21"/>
        <end position="149"/>
    </location>
</feature>
<keyword evidence="2" id="KW-1185">Reference proteome</keyword>
<protein>
    <submittedName>
        <fullName evidence="3">SH2 domain-containing protein</fullName>
    </submittedName>
</protein>
<reference evidence="3" key="3">
    <citation type="submission" date="2016-06" db="UniProtKB">
        <authorList>
            <consortium name="WormBaseParasite"/>
        </authorList>
    </citation>
    <scope>IDENTIFICATION</scope>
</reference>
<accession>A0A183BNS8</accession>
<evidence type="ECO:0000313" key="2">
    <source>
        <dbReference type="Proteomes" id="UP000050741"/>
    </source>
</evidence>
<keyword evidence="1" id="KW-0732">Signal</keyword>
<reference evidence="2" key="1">
    <citation type="submission" date="2013-12" db="EMBL/GenBank/DDBJ databases">
        <authorList>
            <person name="Aslett M."/>
        </authorList>
    </citation>
    <scope>NUCLEOTIDE SEQUENCE [LARGE SCALE GENOMIC DNA]</scope>
    <source>
        <strain evidence="2">Lindley</strain>
    </source>
</reference>
<feature type="signal peptide" evidence="1">
    <location>
        <begin position="1"/>
        <end position="20"/>
    </location>
</feature>
<organism evidence="2 3">
    <name type="scientific">Globodera pallida</name>
    <name type="common">Potato cyst nematode worm</name>
    <name type="synonym">Heterodera pallida</name>
    <dbReference type="NCBI Taxonomy" id="36090"/>
    <lineage>
        <taxon>Eukaryota</taxon>
        <taxon>Metazoa</taxon>
        <taxon>Ecdysozoa</taxon>
        <taxon>Nematoda</taxon>
        <taxon>Chromadorea</taxon>
        <taxon>Rhabditida</taxon>
        <taxon>Tylenchina</taxon>
        <taxon>Tylenchomorpha</taxon>
        <taxon>Tylenchoidea</taxon>
        <taxon>Heteroderidae</taxon>
        <taxon>Heteroderinae</taxon>
        <taxon>Globodera</taxon>
    </lineage>
</organism>
<evidence type="ECO:0000313" key="3">
    <source>
        <dbReference type="WBParaSite" id="GPLIN_000226400"/>
    </source>
</evidence>